<gene>
    <name evidence="10" type="ORF">ADM99_03055</name>
</gene>
<keyword evidence="5 8" id="KW-0812">Transmembrane</keyword>
<accession>A0A0P6XUZ7</accession>
<feature type="transmembrane region" description="Helical" evidence="8">
    <location>
        <begin position="96"/>
        <end position="115"/>
    </location>
</feature>
<evidence type="ECO:0000256" key="7">
    <source>
        <dbReference type="ARBA" id="ARBA00023136"/>
    </source>
</evidence>
<evidence type="ECO:0000313" key="10">
    <source>
        <dbReference type="EMBL" id="KPL73228.1"/>
    </source>
</evidence>
<dbReference type="InterPro" id="IPR050297">
    <property type="entry name" value="LipidA_mod_glycosyltrf_83"/>
</dbReference>
<dbReference type="OrthoDB" id="137357at2"/>
<dbReference type="Proteomes" id="UP000050430">
    <property type="component" value="Unassembled WGS sequence"/>
</dbReference>
<evidence type="ECO:0000256" key="2">
    <source>
        <dbReference type="ARBA" id="ARBA00022475"/>
    </source>
</evidence>
<feature type="transmembrane region" description="Helical" evidence="8">
    <location>
        <begin position="207"/>
        <end position="223"/>
    </location>
</feature>
<dbReference type="EMBL" id="LGCK01000006">
    <property type="protein sequence ID" value="KPL73228.1"/>
    <property type="molecule type" value="Genomic_DNA"/>
</dbReference>
<dbReference type="SUPFAM" id="SSF49785">
    <property type="entry name" value="Galactose-binding domain-like"/>
    <property type="match status" value="1"/>
</dbReference>
<dbReference type="InterPro" id="IPR038731">
    <property type="entry name" value="RgtA/B/C-like"/>
</dbReference>
<feature type="transmembrane region" description="Helical" evidence="8">
    <location>
        <begin position="304"/>
        <end position="321"/>
    </location>
</feature>
<dbReference type="RefSeq" id="WP_062421622.1">
    <property type="nucleotide sequence ID" value="NZ_BBYA01000009.1"/>
</dbReference>
<feature type="transmembrane region" description="Helical" evidence="8">
    <location>
        <begin position="179"/>
        <end position="200"/>
    </location>
</feature>
<proteinExistence type="predicted"/>
<sequence>MPIEGEDRTEPEKDARQIRIDASVDLPPGSEFHLTLRYRPDQKSAYRTTEVNIAGADVPVKKHLAFNLDRLPSAAHWYDQILRLIKTLSLRFDSSLWLFVGALLVYYLLRLIHLADFPIFFFTDEAVHTMLAYDLVKSGFVGLSGEFLPTFFKSGSTFNAGFPVYLQVLPVVLGIRSVFTTRFISASVTLLAAAGIGLIYEKIYNNRRGWLAVLVLSIIPAWFYHSRTAFETVEAVSFYTIFLLGYIRYRNGEFRWLYVSLVSAAMAFYSYSPARVVMAVMAVLLLISDARFHWENRKQLWKPFLLGLLLALPYFRFLYLHPGENQHHLEMLDSYWISPNPLIWKLGEFGKAYLAGLNPFYWFLPNEIDLSRHIMKNMGHLGWYFLPFFIGGLLISIKKLKNTNYRVMLFALLAAPTGAAVAAIGITRGMFMVIPAAFFITIGIDYCIDWLNRKIKIKWSLDLIVFTVLVLINFIFLDNVLTNGPVWFPSYGMEGMQYGGVQAFSRIKEILKEDPSTPIVFSPDWANGTDVLARFHMGDPVPIELASLNAYIEQYRPFKENTIFVMPPDDFNKVINSGKFEPMNVIDVINYPDGSPGFIFAHLKYIPSIKEVFEKEKSNRAMLSAAQIKINGWDAKVAYSRLDMGNIENLFDNNPATLIRSETANPLVLEVNFSHPQSIQSVIFRIGGSATQFSVYAQSENSDTPDVYRLSVRDIPKIRQVELPLKSKGMYTRMRFEVRTIFDGEPAHVHLWDLGFK</sequence>
<feature type="transmembrane region" description="Helical" evidence="8">
    <location>
        <begin position="432"/>
        <end position="451"/>
    </location>
</feature>
<name>A0A0P6XUZ7_9CHLR</name>
<evidence type="ECO:0000256" key="3">
    <source>
        <dbReference type="ARBA" id="ARBA00022676"/>
    </source>
</evidence>
<comment type="subcellular location">
    <subcellularLocation>
        <location evidence="1">Cell membrane</location>
        <topology evidence="1">Multi-pass membrane protein</topology>
    </subcellularLocation>
</comment>
<feature type="transmembrane region" description="Helical" evidence="8">
    <location>
        <begin position="409"/>
        <end position="426"/>
    </location>
</feature>
<reference evidence="10 11" key="1">
    <citation type="submission" date="2015-07" db="EMBL/GenBank/DDBJ databases">
        <title>Genome sequence of Leptolinea tardivitalis DSM 16556.</title>
        <authorList>
            <person name="Hemp J."/>
            <person name="Ward L.M."/>
            <person name="Pace L.A."/>
            <person name="Fischer W.W."/>
        </authorList>
    </citation>
    <scope>NUCLEOTIDE SEQUENCE [LARGE SCALE GENOMIC DNA]</scope>
    <source>
        <strain evidence="10 11">YMTK-2</strain>
    </source>
</reference>
<keyword evidence="7 8" id="KW-0472">Membrane</keyword>
<dbReference type="Pfam" id="PF13231">
    <property type="entry name" value="PMT_2"/>
    <property type="match status" value="1"/>
</dbReference>
<feature type="domain" description="Glycosyltransferase RgtA/B/C/D-like" evidence="9">
    <location>
        <begin position="176"/>
        <end position="313"/>
    </location>
</feature>
<evidence type="ECO:0000313" key="11">
    <source>
        <dbReference type="Proteomes" id="UP000050430"/>
    </source>
</evidence>
<evidence type="ECO:0000259" key="9">
    <source>
        <dbReference type="Pfam" id="PF13231"/>
    </source>
</evidence>
<dbReference type="PANTHER" id="PTHR33908:SF3">
    <property type="entry name" value="UNDECAPRENYL PHOSPHATE-ALPHA-4-AMINO-4-DEOXY-L-ARABINOSE ARABINOSYL TRANSFERASE"/>
    <property type="match status" value="1"/>
</dbReference>
<dbReference type="AlphaFoldDB" id="A0A0P6XUZ7"/>
<evidence type="ECO:0000256" key="8">
    <source>
        <dbReference type="SAM" id="Phobius"/>
    </source>
</evidence>
<dbReference type="PANTHER" id="PTHR33908">
    <property type="entry name" value="MANNOSYLTRANSFERASE YKCB-RELATED"/>
    <property type="match status" value="1"/>
</dbReference>
<keyword evidence="6 8" id="KW-1133">Transmembrane helix</keyword>
<keyword evidence="3" id="KW-0328">Glycosyltransferase</keyword>
<dbReference type="GO" id="GO:0005886">
    <property type="term" value="C:plasma membrane"/>
    <property type="evidence" value="ECO:0007669"/>
    <property type="project" value="UniProtKB-SubCell"/>
</dbReference>
<evidence type="ECO:0000256" key="5">
    <source>
        <dbReference type="ARBA" id="ARBA00022692"/>
    </source>
</evidence>
<dbReference type="InterPro" id="IPR008979">
    <property type="entry name" value="Galactose-bd-like_sf"/>
</dbReference>
<dbReference type="GO" id="GO:0016763">
    <property type="term" value="F:pentosyltransferase activity"/>
    <property type="evidence" value="ECO:0007669"/>
    <property type="project" value="TreeGrafter"/>
</dbReference>
<evidence type="ECO:0000256" key="4">
    <source>
        <dbReference type="ARBA" id="ARBA00022679"/>
    </source>
</evidence>
<evidence type="ECO:0000256" key="1">
    <source>
        <dbReference type="ARBA" id="ARBA00004651"/>
    </source>
</evidence>
<organism evidence="10 11">
    <name type="scientific">Leptolinea tardivitalis</name>
    <dbReference type="NCBI Taxonomy" id="229920"/>
    <lineage>
        <taxon>Bacteria</taxon>
        <taxon>Bacillati</taxon>
        <taxon>Chloroflexota</taxon>
        <taxon>Anaerolineae</taxon>
        <taxon>Anaerolineales</taxon>
        <taxon>Anaerolineaceae</taxon>
        <taxon>Leptolinea</taxon>
    </lineage>
</organism>
<feature type="transmembrane region" description="Helical" evidence="8">
    <location>
        <begin position="463"/>
        <end position="481"/>
    </location>
</feature>
<feature type="transmembrane region" description="Helical" evidence="8">
    <location>
        <begin position="381"/>
        <end position="397"/>
    </location>
</feature>
<dbReference type="GO" id="GO:0010041">
    <property type="term" value="P:response to iron(III) ion"/>
    <property type="evidence" value="ECO:0007669"/>
    <property type="project" value="TreeGrafter"/>
</dbReference>
<keyword evidence="4" id="KW-0808">Transferase</keyword>
<keyword evidence="2" id="KW-1003">Cell membrane</keyword>
<dbReference type="STRING" id="229920.ADM99_03055"/>
<feature type="transmembrane region" description="Helical" evidence="8">
    <location>
        <begin position="276"/>
        <end position="292"/>
    </location>
</feature>
<evidence type="ECO:0000256" key="6">
    <source>
        <dbReference type="ARBA" id="ARBA00022989"/>
    </source>
</evidence>
<keyword evidence="11" id="KW-1185">Reference proteome</keyword>
<dbReference type="GO" id="GO:0009103">
    <property type="term" value="P:lipopolysaccharide biosynthetic process"/>
    <property type="evidence" value="ECO:0007669"/>
    <property type="project" value="UniProtKB-ARBA"/>
</dbReference>
<comment type="caution">
    <text evidence="10">The sequence shown here is derived from an EMBL/GenBank/DDBJ whole genome shotgun (WGS) entry which is preliminary data.</text>
</comment>
<protein>
    <recommendedName>
        <fullName evidence="9">Glycosyltransferase RgtA/B/C/D-like domain-containing protein</fullName>
    </recommendedName>
</protein>